<dbReference type="SMART" id="SM00530">
    <property type="entry name" value="HTH_XRE"/>
    <property type="match status" value="1"/>
</dbReference>
<dbReference type="SUPFAM" id="SSF47413">
    <property type="entry name" value="lambda repressor-like DNA-binding domains"/>
    <property type="match status" value="1"/>
</dbReference>
<sequence length="93" mass="10562">MASIADNTVPRHADGESFAHLIARRRRQLGLSQRDLADRVCAALGRTTVTRHELSRYERDVRRPRRSALEALAASLDVPLLELQRVRGRHGIR</sequence>
<dbReference type="InterPro" id="IPR010982">
    <property type="entry name" value="Lambda_DNA-bd_dom_sf"/>
</dbReference>
<accession>A0ABY5Z5H4</accession>
<dbReference type="Proteomes" id="UP001058271">
    <property type="component" value="Chromosome"/>
</dbReference>
<name>A0ABY5Z5H4_9ACTN</name>
<dbReference type="PROSITE" id="PS50943">
    <property type="entry name" value="HTH_CROC1"/>
    <property type="match status" value="1"/>
</dbReference>
<keyword evidence="3" id="KW-1185">Reference proteome</keyword>
<dbReference type="Gene3D" id="1.10.260.40">
    <property type="entry name" value="lambda repressor-like DNA-binding domains"/>
    <property type="match status" value="1"/>
</dbReference>
<evidence type="ECO:0000313" key="3">
    <source>
        <dbReference type="Proteomes" id="UP001058271"/>
    </source>
</evidence>
<organism evidence="2 3">
    <name type="scientific">Dactylosporangium roseum</name>
    <dbReference type="NCBI Taxonomy" id="47989"/>
    <lineage>
        <taxon>Bacteria</taxon>
        <taxon>Bacillati</taxon>
        <taxon>Actinomycetota</taxon>
        <taxon>Actinomycetes</taxon>
        <taxon>Micromonosporales</taxon>
        <taxon>Micromonosporaceae</taxon>
        <taxon>Dactylosporangium</taxon>
    </lineage>
</organism>
<evidence type="ECO:0000259" key="1">
    <source>
        <dbReference type="PROSITE" id="PS50943"/>
    </source>
</evidence>
<dbReference type="Pfam" id="PF01381">
    <property type="entry name" value="HTH_3"/>
    <property type="match status" value="1"/>
</dbReference>
<dbReference type="CDD" id="cd00093">
    <property type="entry name" value="HTH_XRE"/>
    <property type="match status" value="1"/>
</dbReference>
<proteinExistence type="predicted"/>
<feature type="domain" description="HTH cro/C1-type" evidence="1">
    <location>
        <begin position="22"/>
        <end position="83"/>
    </location>
</feature>
<evidence type="ECO:0000313" key="2">
    <source>
        <dbReference type="EMBL" id="UWZ36919.1"/>
    </source>
</evidence>
<protein>
    <submittedName>
        <fullName evidence="2">Helix-turn-helix transcriptional regulator</fullName>
    </submittedName>
</protein>
<reference evidence="2" key="1">
    <citation type="submission" date="2021-04" db="EMBL/GenBank/DDBJ databases">
        <title>Biosynthetic gene clusters of Dactylosporangioum roseum.</title>
        <authorList>
            <person name="Hartkoorn R.C."/>
            <person name="Beaudoing E."/>
            <person name="Hot D."/>
            <person name="Moureu S."/>
        </authorList>
    </citation>
    <scope>NUCLEOTIDE SEQUENCE</scope>
    <source>
        <strain evidence="2">NRRL B-16295</strain>
    </source>
</reference>
<dbReference type="EMBL" id="CP073721">
    <property type="protein sequence ID" value="UWZ36919.1"/>
    <property type="molecule type" value="Genomic_DNA"/>
</dbReference>
<dbReference type="InterPro" id="IPR001387">
    <property type="entry name" value="Cro/C1-type_HTH"/>
</dbReference>
<gene>
    <name evidence="2" type="ORF">Drose_00840</name>
</gene>
<dbReference type="RefSeq" id="WP_390891296.1">
    <property type="nucleotide sequence ID" value="NZ_BAAABS010000053.1"/>
</dbReference>